<evidence type="ECO:0000313" key="5">
    <source>
        <dbReference type="Proteomes" id="UP001320876"/>
    </source>
</evidence>
<dbReference type="InterPro" id="IPR012332">
    <property type="entry name" value="Autotransporter_pectin_lyase_C"/>
</dbReference>
<sequence>MPKLLAFSAPLMLSPLAAAAAPVAGVTATASTSYVHGSISTANLVNNSGLSVPNDVTATHAGFGEGGGGNGWHSSGGVVDNEFVTLNLNGTYNIAHIHLWQMSQTGNLGRGVKQIDLLVSTNGTDFTPVASDLQLTQSAGGPVAAQTFPINQAGITHVRIGIDSAWSGATNEYVGLSEVKFTEGVLTETFAPTFSLAAGTYLGERAVTVSCGTPGATIYYTTNGSPPTNTSSSGSTGLTVNLPVGTTTLQAYGHLDGNTDSGIASATYTIQATSSGVWTNAAGGSWSQAANWQGNVIPVGATADFGTLNLTADTQVTLDGPRTMSNLIFGDTTPSNDWILNAGTEGPLTLDIAAGTPSIAVNNRTATLDLVLAGSKGLNKTGSGTLALTGANTYTGVTALNEGTLRLADLASHRSSVVMATTTICEANLATNVSAAQSFNITGTGTLVKTGAGTWFTGSAGRVGISLGTGGLVDIQAGTLSNGAHQQSWTGNQGSVHIAAGATLDIVAENVPIDALTGAGSLLNSYPPSGTRTTTVGIADGSGTFSGVISSGVLALNKAGSGNQILTGANTYTGATTISGGTLQLGNGGTSGSLSTSSTITTNGTLAFNRSDDVVQGIHFSGNAIGGTGGLTQTGPGILTLTASNGYTGPTAVTGGGLVVDLNPGTTWNVADLDLASGTSLSLRNFASDSGNPALDATASLAAHGTVTLSVAGTFSEGTFPLLYYPSGSVIGGEGFAAFTLGTLPSGVEAHLENNEENFSVDLVVTEVAGYQGWIGGFTFEDGADLTVSGDADHDGLDNGLEYALGLAPNQSNGSPGTFTGSQVSFTKGAEAIANRDVTYVIEISNDLGLADPWTAVVTHAPPDASATISYTFTGGETKGFARLKVTNH</sequence>
<protein>
    <submittedName>
        <fullName evidence="4">Autotransporter-associated beta strand repeat-containing protein</fullName>
    </submittedName>
</protein>
<dbReference type="InterPro" id="IPR051551">
    <property type="entry name" value="Autotransporter_adhesion"/>
</dbReference>
<dbReference type="RefSeq" id="WP_264489792.1">
    <property type="nucleotide sequence ID" value="NZ_JAPDDT010000016.1"/>
</dbReference>
<accession>A0ABT3GQC4</accession>
<dbReference type="PANTHER" id="PTHR35037">
    <property type="entry name" value="C-TERMINAL REGION OF AIDA-LIKE PROTEIN"/>
    <property type="match status" value="1"/>
</dbReference>
<dbReference type="Gene3D" id="2.60.120.260">
    <property type="entry name" value="Galactose-binding domain-like"/>
    <property type="match status" value="1"/>
</dbReference>
<dbReference type="PROSITE" id="PS50022">
    <property type="entry name" value="FA58C_3"/>
    <property type="match status" value="1"/>
</dbReference>
<dbReference type="InterPro" id="IPR008979">
    <property type="entry name" value="Galactose-bd-like_sf"/>
</dbReference>
<keyword evidence="1 2" id="KW-0732">Signal</keyword>
<keyword evidence="5" id="KW-1185">Reference proteome</keyword>
<feature type="chain" id="PRO_5046547092" evidence="2">
    <location>
        <begin position="21"/>
        <end position="889"/>
    </location>
</feature>
<dbReference type="Gene3D" id="2.160.20.20">
    <property type="match status" value="1"/>
</dbReference>
<feature type="domain" description="F5/8 type C" evidence="3">
    <location>
        <begin position="27"/>
        <end position="179"/>
    </location>
</feature>
<evidence type="ECO:0000313" key="4">
    <source>
        <dbReference type="EMBL" id="MCW1925685.1"/>
    </source>
</evidence>
<reference evidence="4 5" key="1">
    <citation type="submission" date="2022-10" db="EMBL/GenBank/DDBJ databases">
        <title>Luteolibacter arcticus strain CCTCC AB 2014275, whole genome shotgun sequencing project.</title>
        <authorList>
            <person name="Zhao G."/>
            <person name="Shen L."/>
        </authorList>
    </citation>
    <scope>NUCLEOTIDE SEQUENCE [LARGE SCALE GENOMIC DNA]</scope>
    <source>
        <strain evidence="4 5">CCTCC AB 2014275</strain>
    </source>
</reference>
<dbReference type="InterPro" id="IPR013425">
    <property type="entry name" value="Autotrns_rpt"/>
</dbReference>
<dbReference type="Pfam" id="PF13290">
    <property type="entry name" value="CHB_HEX_C_1"/>
    <property type="match status" value="1"/>
</dbReference>
<dbReference type="Pfam" id="PF12951">
    <property type="entry name" value="PATR"/>
    <property type="match status" value="3"/>
</dbReference>
<dbReference type="NCBIfam" id="TIGR02601">
    <property type="entry name" value="autotrns_rpt"/>
    <property type="match status" value="3"/>
</dbReference>
<dbReference type="InterPro" id="IPR000421">
    <property type="entry name" value="FA58C"/>
</dbReference>
<dbReference type="EMBL" id="JAPDDT010000016">
    <property type="protein sequence ID" value="MCW1925685.1"/>
    <property type="molecule type" value="Genomic_DNA"/>
</dbReference>
<feature type="signal peptide" evidence="2">
    <location>
        <begin position="1"/>
        <end position="20"/>
    </location>
</feature>
<evidence type="ECO:0000256" key="2">
    <source>
        <dbReference type="SAM" id="SignalP"/>
    </source>
</evidence>
<comment type="caution">
    <text evidence="4">The sequence shown here is derived from an EMBL/GenBank/DDBJ whole genome shotgun (WGS) entry which is preliminary data.</text>
</comment>
<evidence type="ECO:0000259" key="3">
    <source>
        <dbReference type="PROSITE" id="PS50022"/>
    </source>
</evidence>
<proteinExistence type="predicted"/>
<organism evidence="4 5">
    <name type="scientific">Luteolibacter arcticus</name>
    <dbReference type="NCBI Taxonomy" id="1581411"/>
    <lineage>
        <taxon>Bacteria</taxon>
        <taxon>Pseudomonadati</taxon>
        <taxon>Verrucomicrobiota</taxon>
        <taxon>Verrucomicrobiia</taxon>
        <taxon>Verrucomicrobiales</taxon>
        <taxon>Verrucomicrobiaceae</taxon>
        <taxon>Luteolibacter</taxon>
    </lineage>
</organism>
<dbReference type="SUPFAM" id="SSF49785">
    <property type="entry name" value="Galactose-binding domain-like"/>
    <property type="match status" value="1"/>
</dbReference>
<evidence type="ECO:0000256" key="1">
    <source>
        <dbReference type="ARBA" id="ARBA00022729"/>
    </source>
</evidence>
<dbReference type="PANTHER" id="PTHR35037:SF7">
    <property type="entry name" value="AUTOTRANSPORTER"/>
    <property type="match status" value="1"/>
</dbReference>
<name>A0ABT3GQC4_9BACT</name>
<dbReference type="Proteomes" id="UP001320876">
    <property type="component" value="Unassembled WGS sequence"/>
</dbReference>
<dbReference type="InterPro" id="IPR059177">
    <property type="entry name" value="GH29D-like_dom"/>
</dbReference>
<gene>
    <name evidence="4" type="ORF">OKA05_24215</name>
</gene>